<reference evidence="1" key="1">
    <citation type="submission" date="2023-10" db="EMBL/GenBank/DDBJ databases">
        <authorList>
            <person name="Chen Y."/>
            <person name="Shah S."/>
            <person name="Dougan E. K."/>
            <person name="Thang M."/>
            <person name="Chan C."/>
        </authorList>
    </citation>
    <scope>NUCLEOTIDE SEQUENCE [LARGE SCALE GENOMIC DNA]</scope>
</reference>
<gene>
    <name evidence="1" type="ORF">PCOR1329_LOCUS5944</name>
</gene>
<name>A0ABN9PU08_9DINO</name>
<keyword evidence="2" id="KW-1185">Reference proteome</keyword>
<feature type="non-terminal residue" evidence="1">
    <location>
        <position position="147"/>
    </location>
</feature>
<dbReference type="Proteomes" id="UP001189429">
    <property type="component" value="Unassembled WGS sequence"/>
</dbReference>
<comment type="caution">
    <text evidence="1">The sequence shown here is derived from an EMBL/GenBank/DDBJ whole genome shotgun (WGS) entry which is preliminary data.</text>
</comment>
<organism evidence="1 2">
    <name type="scientific">Prorocentrum cordatum</name>
    <dbReference type="NCBI Taxonomy" id="2364126"/>
    <lineage>
        <taxon>Eukaryota</taxon>
        <taxon>Sar</taxon>
        <taxon>Alveolata</taxon>
        <taxon>Dinophyceae</taxon>
        <taxon>Prorocentrales</taxon>
        <taxon>Prorocentraceae</taxon>
        <taxon>Prorocentrum</taxon>
    </lineage>
</organism>
<dbReference type="EMBL" id="CAUYUJ010001579">
    <property type="protein sequence ID" value="CAK0796614.1"/>
    <property type="molecule type" value="Genomic_DNA"/>
</dbReference>
<evidence type="ECO:0000313" key="1">
    <source>
        <dbReference type="EMBL" id="CAK0796614.1"/>
    </source>
</evidence>
<sequence>GVCVQAGPAVLAFGGHGSGEADDGGCDLEDGGWAERAVGGCAPGEPRRALRPRPRRFLLRPRRLLARSRVVSCLWASLGGRAGSVAVMALWKELVVIQMLGRGGDLRDVMDAVRRGGEGFSEDRALTLLLGIPEVAGACLAREVEYQ</sequence>
<accession>A0ABN9PU08</accession>
<protein>
    <submittedName>
        <fullName evidence="1">Uncharacterized protein</fullName>
    </submittedName>
</protein>
<proteinExistence type="predicted"/>
<evidence type="ECO:0000313" key="2">
    <source>
        <dbReference type="Proteomes" id="UP001189429"/>
    </source>
</evidence>
<feature type="non-terminal residue" evidence="1">
    <location>
        <position position="1"/>
    </location>
</feature>